<name>A0ABN6PM06_9BURK</name>
<proteinExistence type="inferred from homology"/>
<dbReference type="Gene3D" id="2.40.110.10">
    <property type="entry name" value="Butyryl-CoA Dehydrogenase, subunit A, domain 2"/>
    <property type="match status" value="1"/>
</dbReference>
<dbReference type="InterPro" id="IPR036250">
    <property type="entry name" value="AcylCo_DH-like_C"/>
</dbReference>
<dbReference type="CDD" id="cd00567">
    <property type="entry name" value="ACAD"/>
    <property type="match status" value="1"/>
</dbReference>
<dbReference type="Proteomes" id="UP001057498">
    <property type="component" value="Chromosome"/>
</dbReference>
<evidence type="ECO:0000256" key="5">
    <source>
        <dbReference type="ARBA" id="ARBA00023002"/>
    </source>
</evidence>
<keyword evidence="9" id="KW-1185">Reference proteome</keyword>
<evidence type="ECO:0000259" key="6">
    <source>
        <dbReference type="Pfam" id="PF00441"/>
    </source>
</evidence>
<accession>A0ABN6PM06</accession>
<comment type="similarity">
    <text evidence="2">Belongs to the acyl-CoA dehydrogenase family.</text>
</comment>
<sequence>MTFLLNDEQRQLADSARDFLSQRAPVAAQRALRDGAAPLGFDAYVWQQVIDLGWTAAVVPESQGGLAVGYAGLGAVFEQVGRHLSALPLLSNLLCSELLLRSGNDVAIARWLPGWISGQDRAALAVDESRGHDRVALVAPATLARREVGGWVLDGEKCFILDGLGSQQLIIVARTGENHVPEAVGTGAEDAIDADLALFVVGTARPGVSMQATHLVDSRNYARVRLQGVRVADDALLVRGPAARRALDAALDRARICLAAEGLGVVREAFERTVAYLKERVQFDVPIGSFQALQHRVARLYCEIELFDSAVRAALSAIDADSPDLPLLASLAKARCSDLCVRALNEAVQLHGGIGVTDEFDLGLFLKRARVLQASLGDARFHVDRYARLKGL</sequence>
<dbReference type="PANTHER" id="PTHR43884:SF20">
    <property type="entry name" value="ACYL-COA DEHYDROGENASE FADE28"/>
    <property type="match status" value="1"/>
</dbReference>
<protein>
    <submittedName>
        <fullName evidence="8">Acyl-CoA dehydrogenase</fullName>
    </submittedName>
</protein>
<evidence type="ECO:0000256" key="3">
    <source>
        <dbReference type="ARBA" id="ARBA00022630"/>
    </source>
</evidence>
<dbReference type="Gene3D" id="1.20.140.10">
    <property type="entry name" value="Butyryl-CoA Dehydrogenase, subunit A, domain 3"/>
    <property type="match status" value="1"/>
</dbReference>
<evidence type="ECO:0000313" key="9">
    <source>
        <dbReference type="Proteomes" id="UP001057498"/>
    </source>
</evidence>
<feature type="domain" description="Acyl-CoA dehydrogenase/oxidase C-terminal" evidence="6">
    <location>
        <begin position="249"/>
        <end position="384"/>
    </location>
</feature>
<dbReference type="InterPro" id="IPR046373">
    <property type="entry name" value="Acyl-CoA_Oxase/DH_mid-dom_sf"/>
</dbReference>
<dbReference type="EMBL" id="AP025730">
    <property type="protein sequence ID" value="BDI06204.1"/>
    <property type="molecule type" value="Genomic_DNA"/>
</dbReference>
<dbReference type="SUPFAM" id="SSF47203">
    <property type="entry name" value="Acyl-CoA dehydrogenase C-terminal domain-like"/>
    <property type="match status" value="1"/>
</dbReference>
<dbReference type="Pfam" id="PF02771">
    <property type="entry name" value="Acyl-CoA_dh_N"/>
    <property type="match status" value="1"/>
</dbReference>
<evidence type="ECO:0000259" key="7">
    <source>
        <dbReference type="Pfam" id="PF02771"/>
    </source>
</evidence>
<evidence type="ECO:0000256" key="1">
    <source>
        <dbReference type="ARBA" id="ARBA00001974"/>
    </source>
</evidence>
<keyword evidence="5" id="KW-0560">Oxidoreductase</keyword>
<dbReference type="Gene3D" id="1.10.540.10">
    <property type="entry name" value="Acyl-CoA dehydrogenase/oxidase, N-terminal domain"/>
    <property type="match status" value="1"/>
</dbReference>
<evidence type="ECO:0000256" key="4">
    <source>
        <dbReference type="ARBA" id="ARBA00022827"/>
    </source>
</evidence>
<gene>
    <name evidence="8" type="ORF">CATMQ487_31740</name>
</gene>
<organism evidence="8 9">
    <name type="scientific">Sphaerotilus microaerophilus</name>
    <dbReference type="NCBI Taxonomy" id="2914710"/>
    <lineage>
        <taxon>Bacteria</taxon>
        <taxon>Pseudomonadati</taxon>
        <taxon>Pseudomonadota</taxon>
        <taxon>Betaproteobacteria</taxon>
        <taxon>Burkholderiales</taxon>
        <taxon>Sphaerotilaceae</taxon>
        <taxon>Sphaerotilus</taxon>
    </lineage>
</organism>
<dbReference type="RefSeq" id="WP_251969507.1">
    <property type="nucleotide sequence ID" value="NZ_AP025730.1"/>
</dbReference>
<evidence type="ECO:0000313" key="8">
    <source>
        <dbReference type="EMBL" id="BDI06204.1"/>
    </source>
</evidence>
<dbReference type="PANTHER" id="PTHR43884">
    <property type="entry name" value="ACYL-COA DEHYDROGENASE"/>
    <property type="match status" value="1"/>
</dbReference>
<dbReference type="Pfam" id="PF00441">
    <property type="entry name" value="Acyl-CoA_dh_1"/>
    <property type="match status" value="1"/>
</dbReference>
<dbReference type="SUPFAM" id="SSF56645">
    <property type="entry name" value="Acyl-CoA dehydrogenase NM domain-like"/>
    <property type="match status" value="1"/>
</dbReference>
<reference evidence="8" key="1">
    <citation type="submission" date="2022-04" db="EMBL/GenBank/DDBJ databases">
        <title>Whole genome sequence of Sphaerotilus sp. FB-5.</title>
        <authorList>
            <person name="Takeda M."/>
            <person name="Narihara S."/>
            <person name="Akimoto M."/>
            <person name="Akimoto R."/>
            <person name="Nishiyashiki S."/>
            <person name="Murakami T."/>
        </authorList>
    </citation>
    <scope>NUCLEOTIDE SEQUENCE</scope>
    <source>
        <strain evidence="8">FB-5</strain>
    </source>
</reference>
<dbReference type="InterPro" id="IPR009100">
    <property type="entry name" value="AcylCoA_DH/oxidase_NM_dom_sf"/>
</dbReference>
<dbReference type="InterPro" id="IPR037069">
    <property type="entry name" value="AcylCoA_DH/ox_N_sf"/>
</dbReference>
<dbReference type="InterPro" id="IPR009075">
    <property type="entry name" value="AcylCo_DH/oxidase_C"/>
</dbReference>
<feature type="domain" description="Acyl-CoA dehydrogenase/oxidase N-terminal" evidence="7">
    <location>
        <begin position="6"/>
        <end position="119"/>
    </location>
</feature>
<keyword evidence="3" id="KW-0285">Flavoprotein</keyword>
<comment type="cofactor">
    <cofactor evidence="1">
        <name>FAD</name>
        <dbReference type="ChEBI" id="CHEBI:57692"/>
    </cofactor>
</comment>
<evidence type="ECO:0000256" key="2">
    <source>
        <dbReference type="ARBA" id="ARBA00009347"/>
    </source>
</evidence>
<keyword evidence="4" id="KW-0274">FAD</keyword>
<dbReference type="InterPro" id="IPR013786">
    <property type="entry name" value="AcylCoA_DH/ox_N"/>
</dbReference>